<dbReference type="SUPFAM" id="SSF51391">
    <property type="entry name" value="Thiamin phosphate synthase"/>
    <property type="match status" value="1"/>
</dbReference>
<evidence type="ECO:0000256" key="4">
    <source>
        <dbReference type="ARBA" id="ARBA00022842"/>
    </source>
</evidence>
<evidence type="ECO:0000256" key="2">
    <source>
        <dbReference type="ARBA" id="ARBA00022679"/>
    </source>
</evidence>
<feature type="domain" description="Thiamine phosphate synthase/TenI" evidence="12">
    <location>
        <begin position="12"/>
        <end position="196"/>
    </location>
</feature>
<evidence type="ECO:0000256" key="6">
    <source>
        <dbReference type="ARBA" id="ARBA00047334"/>
    </source>
</evidence>
<comment type="catalytic activity">
    <reaction evidence="7 9 10">
        <text>2-(2-carboxy-4-methylthiazol-5-yl)ethyl phosphate + 4-amino-2-methyl-5-(diphosphooxymethyl)pyrimidine + 2 H(+) = thiamine phosphate + CO2 + diphosphate</text>
        <dbReference type="Rhea" id="RHEA:47848"/>
        <dbReference type="ChEBI" id="CHEBI:15378"/>
        <dbReference type="ChEBI" id="CHEBI:16526"/>
        <dbReference type="ChEBI" id="CHEBI:33019"/>
        <dbReference type="ChEBI" id="CHEBI:37575"/>
        <dbReference type="ChEBI" id="CHEBI:57841"/>
        <dbReference type="ChEBI" id="CHEBI:62890"/>
        <dbReference type="EC" id="2.5.1.3"/>
    </reaction>
</comment>
<dbReference type="EC" id="2.5.1.3" evidence="9"/>
<evidence type="ECO:0000256" key="11">
    <source>
        <dbReference type="RuleBase" id="RU004253"/>
    </source>
</evidence>
<dbReference type="InterPro" id="IPR013785">
    <property type="entry name" value="Aldolase_TIM"/>
</dbReference>
<dbReference type="HAMAP" id="MF_00097">
    <property type="entry name" value="TMP_synthase"/>
    <property type="match status" value="1"/>
</dbReference>
<feature type="binding site" evidence="9">
    <location>
        <position position="115"/>
    </location>
    <ligand>
        <name>4-amino-2-methyl-5-(diphosphooxymethyl)pyrimidine</name>
        <dbReference type="ChEBI" id="CHEBI:57841"/>
    </ligand>
</feature>
<evidence type="ECO:0000256" key="7">
    <source>
        <dbReference type="ARBA" id="ARBA00047851"/>
    </source>
</evidence>
<keyword evidence="5 9" id="KW-0784">Thiamine biosynthesis</keyword>
<evidence type="ECO:0000256" key="10">
    <source>
        <dbReference type="RuleBase" id="RU003826"/>
    </source>
</evidence>
<comment type="pathway">
    <text evidence="1 9 11">Cofactor biosynthesis; thiamine diphosphate biosynthesis; thiamine phosphate from 4-amino-2-methyl-5-diphosphomethylpyrimidine and 4-methyl-5-(2-phosphoethyl)-thiazole: step 1/1.</text>
</comment>
<dbReference type="NCBIfam" id="TIGR00693">
    <property type="entry name" value="thiE"/>
    <property type="match status" value="1"/>
</dbReference>
<dbReference type="GO" id="GO:0004789">
    <property type="term" value="F:thiamine-phosphate diphosphorylase activity"/>
    <property type="evidence" value="ECO:0007669"/>
    <property type="project" value="UniProtKB-UniRule"/>
</dbReference>
<feature type="binding site" evidence="9">
    <location>
        <position position="173"/>
    </location>
    <ligand>
        <name>2-[(2R,5Z)-2-carboxy-4-methylthiazol-5(2H)-ylidene]ethyl phosphate</name>
        <dbReference type="ChEBI" id="CHEBI:62899"/>
    </ligand>
</feature>
<dbReference type="GO" id="GO:0000287">
    <property type="term" value="F:magnesium ion binding"/>
    <property type="evidence" value="ECO:0007669"/>
    <property type="project" value="UniProtKB-UniRule"/>
</dbReference>
<evidence type="ECO:0000256" key="1">
    <source>
        <dbReference type="ARBA" id="ARBA00005165"/>
    </source>
</evidence>
<evidence type="ECO:0000256" key="3">
    <source>
        <dbReference type="ARBA" id="ARBA00022723"/>
    </source>
</evidence>
<dbReference type="InterPro" id="IPR022998">
    <property type="entry name" value="ThiamineP_synth_TenI"/>
</dbReference>
<dbReference type="GO" id="GO:0005737">
    <property type="term" value="C:cytoplasm"/>
    <property type="evidence" value="ECO:0007669"/>
    <property type="project" value="TreeGrafter"/>
</dbReference>
<comment type="cofactor">
    <cofactor evidence="9">
        <name>Mg(2+)</name>
        <dbReference type="ChEBI" id="CHEBI:18420"/>
    </cofactor>
    <text evidence="9">Binds 1 Mg(2+) ion per subunit.</text>
</comment>
<dbReference type="Proteomes" id="UP000252585">
    <property type="component" value="Unassembled WGS sequence"/>
</dbReference>
<dbReference type="GO" id="GO:0009229">
    <property type="term" value="P:thiamine diphosphate biosynthetic process"/>
    <property type="evidence" value="ECO:0007669"/>
    <property type="project" value="UniProtKB-UniRule"/>
</dbReference>
<dbReference type="OrthoDB" id="9812206at2"/>
<gene>
    <name evidence="9" type="primary">thiE</name>
    <name evidence="13" type="ORF">DFR57_10496</name>
</gene>
<evidence type="ECO:0000313" key="13">
    <source>
        <dbReference type="EMBL" id="RCW73099.1"/>
    </source>
</evidence>
<dbReference type="Gene3D" id="3.20.20.70">
    <property type="entry name" value="Aldolase class I"/>
    <property type="match status" value="1"/>
</dbReference>
<keyword evidence="2 9" id="KW-0808">Transferase</keyword>
<dbReference type="Pfam" id="PF02581">
    <property type="entry name" value="TMP-TENI"/>
    <property type="match status" value="1"/>
</dbReference>
<accession>A0A368Y074</accession>
<evidence type="ECO:0000256" key="8">
    <source>
        <dbReference type="ARBA" id="ARBA00047883"/>
    </source>
</evidence>
<feature type="binding site" evidence="9">
    <location>
        <position position="144"/>
    </location>
    <ligand>
        <name>4-amino-2-methyl-5-(diphosphooxymethyl)pyrimidine</name>
        <dbReference type="ChEBI" id="CHEBI:57841"/>
    </ligand>
</feature>
<organism evidence="13 14">
    <name type="scientific">Saliterribacillus persicus</name>
    <dbReference type="NCBI Taxonomy" id="930114"/>
    <lineage>
        <taxon>Bacteria</taxon>
        <taxon>Bacillati</taxon>
        <taxon>Bacillota</taxon>
        <taxon>Bacilli</taxon>
        <taxon>Bacillales</taxon>
        <taxon>Bacillaceae</taxon>
        <taxon>Saliterribacillus</taxon>
    </lineage>
</organism>
<protein>
    <recommendedName>
        <fullName evidence="9">Thiamine-phosphate synthase</fullName>
        <shortName evidence="9">TP synthase</shortName>
        <shortName evidence="9">TPS</shortName>
        <ecNumber evidence="9">2.5.1.3</ecNumber>
    </recommendedName>
    <alternativeName>
        <fullName evidence="9">Thiamine-phosphate pyrophosphorylase</fullName>
        <shortName evidence="9">TMP pyrophosphorylase</shortName>
        <shortName evidence="9">TMP-PPase</shortName>
    </alternativeName>
</protein>
<dbReference type="PANTHER" id="PTHR20857:SF15">
    <property type="entry name" value="THIAMINE-PHOSPHATE SYNTHASE"/>
    <property type="match status" value="1"/>
</dbReference>
<comment type="similarity">
    <text evidence="9 10">Belongs to the thiamine-phosphate synthase family.</text>
</comment>
<evidence type="ECO:0000256" key="9">
    <source>
        <dbReference type="HAMAP-Rule" id="MF_00097"/>
    </source>
</evidence>
<name>A0A368Y074_9BACI</name>
<dbReference type="RefSeq" id="WP_114352205.1">
    <property type="nucleotide sequence ID" value="NZ_QPJJ01000004.1"/>
</dbReference>
<feature type="binding site" evidence="9">
    <location>
        <position position="96"/>
    </location>
    <ligand>
        <name>Mg(2+)</name>
        <dbReference type="ChEBI" id="CHEBI:18420"/>
    </ligand>
</feature>
<dbReference type="PANTHER" id="PTHR20857">
    <property type="entry name" value="THIAMINE-PHOSPHATE PYROPHOSPHORYLASE"/>
    <property type="match status" value="1"/>
</dbReference>
<comment type="function">
    <text evidence="9">Condenses 4-methyl-5-(beta-hydroxyethyl)thiazole monophosphate (THZ-P) and 2-methyl-4-amino-5-hydroxymethyl pyrimidine pyrophosphate (HMP-PP) to form thiamine monophosphate (TMP).</text>
</comment>
<dbReference type="CDD" id="cd00564">
    <property type="entry name" value="TMP_TenI"/>
    <property type="match status" value="1"/>
</dbReference>
<dbReference type="FunFam" id="3.20.20.70:FF:000096">
    <property type="entry name" value="Thiamine-phosphate synthase"/>
    <property type="match status" value="1"/>
</dbReference>
<evidence type="ECO:0000259" key="12">
    <source>
        <dbReference type="Pfam" id="PF02581"/>
    </source>
</evidence>
<reference evidence="13 14" key="1">
    <citation type="submission" date="2018-07" db="EMBL/GenBank/DDBJ databases">
        <title>Genomic Encyclopedia of Type Strains, Phase IV (KMG-IV): sequencing the most valuable type-strain genomes for metagenomic binning, comparative biology and taxonomic classification.</title>
        <authorList>
            <person name="Goeker M."/>
        </authorList>
    </citation>
    <scope>NUCLEOTIDE SEQUENCE [LARGE SCALE GENOMIC DNA]</scope>
    <source>
        <strain evidence="13 14">DSM 27696</strain>
    </source>
</reference>
<comment type="catalytic activity">
    <reaction evidence="8 9 10">
        <text>2-[(2R,5Z)-2-carboxy-4-methylthiazol-5(2H)-ylidene]ethyl phosphate + 4-amino-2-methyl-5-(diphosphooxymethyl)pyrimidine + 2 H(+) = thiamine phosphate + CO2 + diphosphate</text>
        <dbReference type="Rhea" id="RHEA:47844"/>
        <dbReference type="ChEBI" id="CHEBI:15378"/>
        <dbReference type="ChEBI" id="CHEBI:16526"/>
        <dbReference type="ChEBI" id="CHEBI:33019"/>
        <dbReference type="ChEBI" id="CHEBI:37575"/>
        <dbReference type="ChEBI" id="CHEBI:57841"/>
        <dbReference type="ChEBI" id="CHEBI:62899"/>
        <dbReference type="EC" id="2.5.1.3"/>
    </reaction>
</comment>
<comment type="caution">
    <text evidence="13">The sequence shown here is derived from an EMBL/GenBank/DDBJ whole genome shotgun (WGS) entry which is preliminary data.</text>
</comment>
<feature type="binding site" evidence="9">
    <location>
        <position position="76"/>
    </location>
    <ligand>
        <name>4-amino-2-methyl-5-(diphosphooxymethyl)pyrimidine</name>
        <dbReference type="ChEBI" id="CHEBI:57841"/>
    </ligand>
</feature>
<feature type="binding site" evidence="9">
    <location>
        <begin position="141"/>
        <end position="143"/>
    </location>
    <ligand>
        <name>2-[(2R,5Z)-2-carboxy-4-methylthiazol-5(2H)-ylidene]ethyl phosphate</name>
        <dbReference type="ChEBI" id="CHEBI:62899"/>
    </ligand>
</feature>
<dbReference type="GO" id="GO:0009228">
    <property type="term" value="P:thiamine biosynthetic process"/>
    <property type="evidence" value="ECO:0007669"/>
    <property type="project" value="UniProtKB-KW"/>
</dbReference>
<feature type="binding site" evidence="9">
    <location>
        <begin position="193"/>
        <end position="194"/>
    </location>
    <ligand>
        <name>2-[(2R,5Z)-2-carboxy-4-methylthiazol-5(2H)-ylidene]ethyl phosphate</name>
        <dbReference type="ChEBI" id="CHEBI:62899"/>
    </ligand>
</feature>
<keyword evidence="3 9" id="KW-0479">Metal-binding</keyword>
<keyword evidence="14" id="KW-1185">Reference proteome</keyword>
<sequence>MVTKITPADLRVYFIMGSQNTREDPLVTIERALAGGVTFFQLREKGKGAKIGEEKEEFVRKIKALCKSYQVPFVINDDVELAIKIGADGVHVGQEDESIESIKKRCPKDFIIGVSSTNLSEAEEANRAGADYIGVGPIYPTSTKADAKMPIGEEGLTEIKDAVGELPVVAIGGIKLQHVIRLRKAGADGVSFISAICNAENPELMAKVMSLHASIY</sequence>
<feature type="binding site" evidence="9">
    <location>
        <begin position="41"/>
        <end position="45"/>
    </location>
    <ligand>
        <name>4-amino-2-methyl-5-(diphosphooxymethyl)pyrimidine</name>
        <dbReference type="ChEBI" id="CHEBI:57841"/>
    </ligand>
</feature>
<feature type="binding site" evidence="9">
    <location>
        <position position="77"/>
    </location>
    <ligand>
        <name>Mg(2+)</name>
        <dbReference type="ChEBI" id="CHEBI:18420"/>
    </ligand>
</feature>
<comment type="catalytic activity">
    <reaction evidence="6 9 10">
        <text>4-methyl-5-(2-phosphooxyethyl)-thiazole + 4-amino-2-methyl-5-(diphosphooxymethyl)pyrimidine + H(+) = thiamine phosphate + diphosphate</text>
        <dbReference type="Rhea" id="RHEA:22328"/>
        <dbReference type="ChEBI" id="CHEBI:15378"/>
        <dbReference type="ChEBI" id="CHEBI:33019"/>
        <dbReference type="ChEBI" id="CHEBI:37575"/>
        <dbReference type="ChEBI" id="CHEBI:57841"/>
        <dbReference type="ChEBI" id="CHEBI:58296"/>
        <dbReference type="EC" id="2.5.1.3"/>
    </reaction>
</comment>
<keyword evidence="4 9" id="KW-0460">Magnesium</keyword>
<dbReference type="UniPathway" id="UPA00060">
    <property type="reaction ID" value="UER00141"/>
</dbReference>
<evidence type="ECO:0000256" key="5">
    <source>
        <dbReference type="ARBA" id="ARBA00022977"/>
    </source>
</evidence>
<dbReference type="InterPro" id="IPR034291">
    <property type="entry name" value="TMP_synthase"/>
</dbReference>
<proteinExistence type="inferred from homology"/>
<dbReference type="EMBL" id="QPJJ01000004">
    <property type="protein sequence ID" value="RCW73099.1"/>
    <property type="molecule type" value="Genomic_DNA"/>
</dbReference>
<evidence type="ECO:0000313" key="14">
    <source>
        <dbReference type="Proteomes" id="UP000252585"/>
    </source>
</evidence>
<dbReference type="InterPro" id="IPR036206">
    <property type="entry name" value="ThiamineP_synth_sf"/>
</dbReference>
<dbReference type="AlphaFoldDB" id="A0A368Y074"/>